<comment type="caution">
    <text evidence="1">The sequence shown here is derived from an EMBL/GenBank/DDBJ whole genome shotgun (WGS) entry which is preliminary data.</text>
</comment>
<dbReference type="EMBL" id="JAAOAQ010000656">
    <property type="protein sequence ID" value="KAF5538172.1"/>
    <property type="molecule type" value="Genomic_DNA"/>
</dbReference>
<dbReference type="Proteomes" id="UP000582016">
    <property type="component" value="Unassembled WGS sequence"/>
</dbReference>
<evidence type="ECO:0000313" key="1">
    <source>
        <dbReference type="EMBL" id="KAF5538172.1"/>
    </source>
</evidence>
<gene>
    <name evidence="1" type="ORF">FPHYL_12569</name>
</gene>
<dbReference type="OrthoDB" id="1600564at2759"/>
<name>A0A8H5IJV8_9HYPO</name>
<organism evidence="1 2">
    <name type="scientific">Fusarium phyllophilum</name>
    <dbReference type="NCBI Taxonomy" id="47803"/>
    <lineage>
        <taxon>Eukaryota</taxon>
        <taxon>Fungi</taxon>
        <taxon>Dikarya</taxon>
        <taxon>Ascomycota</taxon>
        <taxon>Pezizomycotina</taxon>
        <taxon>Sordariomycetes</taxon>
        <taxon>Hypocreomycetidae</taxon>
        <taxon>Hypocreales</taxon>
        <taxon>Nectriaceae</taxon>
        <taxon>Fusarium</taxon>
        <taxon>Fusarium fujikuroi species complex</taxon>
    </lineage>
</organism>
<evidence type="ECO:0000313" key="2">
    <source>
        <dbReference type="Proteomes" id="UP000582016"/>
    </source>
</evidence>
<dbReference type="AlphaFoldDB" id="A0A8H5IJV8"/>
<reference evidence="1 2" key="1">
    <citation type="submission" date="2020-05" db="EMBL/GenBank/DDBJ databases">
        <title>Identification and distribution of gene clusters putatively required for synthesis of sphingolipid metabolism inhibitors in phylogenetically diverse species of the filamentous fungus Fusarium.</title>
        <authorList>
            <person name="Kim H.-S."/>
            <person name="Busman M."/>
            <person name="Brown D.W."/>
            <person name="Divon H."/>
            <person name="Uhlig S."/>
            <person name="Proctor R.H."/>
        </authorList>
    </citation>
    <scope>NUCLEOTIDE SEQUENCE [LARGE SCALE GENOMIC DNA]</scope>
    <source>
        <strain evidence="1 2">NRRL 13617</strain>
    </source>
</reference>
<accession>A0A8H5IJV8</accession>
<keyword evidence="2" id="KW-1185">Reference proteome</keyword>
<protein>
    <submittedName>
        <fullName evidence="1">Cercosporin resistance</fullName>
    </submittedName>
</protein>
<proteinExistence type="predicted"/>
<sequence length="215" mass="24157">MVVTCQENIEIQQELAQKYREEIGRRIWTLTEKNLQLLQGILVFLAWYQTHWVLGHQLSNLMYMAMSLVTELGLDKDPSSGTRTAPGVLTEITKKQEPQPFDQRNAVPGLGKKRGTDLTYAIYGHVTCGETAPLTMSFHMLQVYLYKIGIDERLHEPTNPTLLSSSDPSSHALRCSYLLVSCLNAVKAVIENFLFLTSPPSSPCRTPTGSRWDTA</sequence>